<dbReference type="AlphaFoldDB" id="A0A419F5H6"/>
<proteinExistence type="predicted"/>
<gene>
    <name evidence="7" type="ORF">C4532_04020</name>
</gene>
<keyword evidence="2 5" id="KW-0812">Transmembrane</keyword>
<evidence type="ECO:0000313" key="7">
    <source>
        <dbReference type="EMBL" id="RJP73740.1"/>
    </source>
</evidence>
<dbReference type="NCBIfam" id="NF038017">
    <property type="entry name" value="ABC_perm1"/>
    <property type="match status" value="1"/>
</dbReference>
<sequence length="230" mass="24063">MDYLSEAIKQSLWLIIHFDHELATIVWTSLRVSLTSTALASIVGVPLGFIIAVGRFKGKHHVEVALNTSMALPTVVVGLTVYSFISRRGPLGAYGLLFTPTAMVIGQFILATPIIVALSVSATKAIDARVGETARTLGANAVQTAAAILNEARYAILVAIVAGFGRVIAEVGSAMILGGNIAGYTRTMTTAIALETGKGEFSLAIALGIILLLIALSVNAVVQSFRLRGS</sequence>
<evidence type="ECO:0000256" key="4">
    <source>
        <dbReference type="ARBA" id="ARBA00023136"/>
    </source>
</evidence>
<dbReference type="Proteomes" id="UP000285961">
    <property type="component" value="Unassembled WGS sequence"/>
</dbReference>
<keyword evidence="4 5" id="KW-0472">Membrane</keyword>
<evidence type="ECO:0000259" key="6">
    <source>
        <dbReference type="PROSITE" id="PS50928"/>
    </source>
</evidence>
<evidence type="ECO:0000256" key="1">
    <source>
        <dbReference type="ARBA" id="ARBA00004651"/>
    </source>
</evidence>
<dbReference type="InterPro" id="IPR000515">
    <property type="entry name" value="MetI-like"/>
</dbReference>
<dbReference type="GO" id="GO:0055085">
    <property type="term" value="P:transmembrane transport"/>
    <property type="evidence" value="ECO:0007669"/>
    <property type="project" value="InterPro"/>
</dbReference>
<dbReference type="Gene3D" id="1.10.3720.10">
    <property type="entry name" value="MetI-like"/>
    <property type="match status" value="1"/>
</dbReference>
<dbReference type="EMBL" id="QZKI01000024">
    <property type="protein sequence ID" value="RJP73740.1"/>
    <property type="molecule type" value="Genomic_DNA"/>
</dbReference>
<dbReference type="SUPFAM" id="SSF161098">
    <property type="entry name" value="MetI-like"/>
    <property type="match status" value="1"/>
</dbReference>
<accession>A0A419F5H6</accession>
<organism evidence="7 8">
    <name type="scientific">Candidatus Abyssobacteria bacterium SURF_17</name>
    <dbReference type="NCBI Taxonomy" id="2093361"/>
    <lineage>
        <taxon>Bacteria</taxon>
        <taxon>Pseudomonadati</taxon>
        <taxon>Candidatus Hydrogenedentota</taxon>
        <taxon>Candidatus Abyssobacteria</taxon>
    </lineage>
</organism>
<name>A0A419F5H6_9BACT</name>
<evidence type="ECO:0000256" key="5">
    <source>
        <dbReference type="SAM" id="Phobius"/>
    </source>
</evidence>
<feature type="transmembrane region" description="Helical" evidence="5">
    <location>
        <begin position="154"/>
        <end position="181"/>
    </location>
</feature>
<evidence type="ECO:0000256" key="2">
    <source>
        <dbReference type="ARBA" id="ARBA00022692"/>
    </source>
</evidence>
<evidence type="ECO:0000256" key="3">
    <source>
        <dbReference type="ARBA" id="ARBA00022989"/>
    </source>
</evidence>
<feature type="domain" description="ABC transmembrane type-1" evidence="6">
    <location>
        <begin position="26"/>
        <end position="222"/>
    </location>
</feature>
<dbReference type="InterPro" id="IPR049783">
    <property type="entry name" value="ABC_perm_TupB-like"/>
</dbReference>
<dbReference type="GO" id="GO:0005886">
    <property type="term" value="C:plasma membrane"/>
    <property type="evidence" value="ECO:0007669"/>
    <property type="project" value="UniProtKB-SubCell"/>
</dbReference>
<dbReference type="CDD" id="cd06261">
    <property type="entry name" value="TM_PBP2"/>
    <property type="match status" value="1"/>
</dbReference>
<feature type="transmembrane region" description="Helical" evidence="5">
    <location>
        <begin position="64"/>
        <end position="85"/>
    </location>
</feature>
<feature type="transmembrane region" description="Helical" evidence="5">
    <location>
        <begin position="201"/>
        <end position="222"/>
    </location>
</feature>
<keyword evidence="3 5" id="KW-1133">Transmembrane helix</keyword>
<comment type="caution">
    <text evidence="7">The sequence shown here is derived from an EMBL/GenBank/DDBJ whole genome shotgun (WGS) entry which is preliminary data.</text>
</comment>
<feature type="transmembrane region" description="Helical" evidence="5">
    <location>
        <begin position="32"/>
        <end position="52"/>
    </location>
</feature>
<dbReference type="InterPro" id="IPR035906">
    <property type="entry name" value="MetI-like_sf"/>
</dbReference>
<reference evidence="7 8" key="1">
    <citation type="journal article" date="2017" name="ISME J.">
        <title>Energy and carbon metabolisms in a deep terrestrial subsurface fluid microbial community.</title>
        <authorList>
            <person name="Momper L."/>
            <person name="Jungbluth S.P."/>
            <person name="Lee M.D."/>
            <person name="Amend J.P."/>
        </authorList>
    </citation>
    <scope>NUCLEOTIDE SEQUENCE [LARGE SCALE GENOMIC DNA]</scope>
    <source>
        <strain evidence="7">SURF_17</strain>
    </source>
</reference>
<evidence type="ECO:0000313" key="8">
    <source>
        <dbReference type="Proteomes" id="UP000285961"/>
    </source>
</evidence>
<protein>
    <submittedName>
        <fullName evidence="7">ABC transporter permease subunit</fullName>
    </submittedName>
</protein>
<dbReference type="PROSITE" id="PS50928">
    <property type="entry name" value="ABC_TM1"/>
    <property type="match status" value="1"/>
</dbReference>
<comment type="subcellular location">
    <subcellularLocation>
        <location evidence="1">Cell membrane</location>
        <topology evidence="1">Multi-pass membrane protein</topology>
    </subcellularLocation>
</comment>
<dbReference type="PANTHER" id="PTHR43632">
    <property type="entry name" value="PERMEASE COMPONENT OF TUNGSTATE ABC TRANSPORTER"/>
    <property type="match status" value="1"/>
</dbReference>
<feature type="transmembrane region" description="Helical" evidence="5">
    <location>
        <begin position="97"/>
        <end position="120"/>
    </location>
</feature>
<dbReference type="PANTHER" id="PTHR43632:SF1">
    <property type="entry name" value="PERMEASE COMPONENT OF TUNGSTATE ABC TRANSPORTER"/>
    <property type="match status" value="1"/>
</dbReference>